<dbReference type="GO" id="GO:0046394">
    <property type="term" value="P:carboxylic acid biosynthetic process"/>
    <property type="evidence" value="ECO:0007669"/>
    <property type="project" value="UniProtKB-ARBA"/>
</dbReference>
<evidence type="ECO:0000259" key="8">
    <source>
        <dbReference type="PROSITE" id="PS50090"/>
    </source>
</evidence>
<dbReference type="FunFam" id="1.10.10.60:FF:000069">
    <property type="entry name" value="MYB transcription factor"/>
    <property type="match status" value="1"/>
</dbReference>
<feature type="compositionally biased region" description="Pro residues" evidence="7">
    <location>
        <begin position="128"/>
        <end position="140"/>
    </location>
</feature>
<comment type="caution">
    <text evidence="10">The sequence shown here is derived from an EMBL/GenBank/DDBJ whole genome shotgun (WGS) entry which is preliminary data.</text>
</comment>
<evidence type="ECO:0000256" key="3">
    <source>
        <dbReference type="ARBA" id="ARBA00023015"/>
    </source>
</evidence>
<comment type="subcellular location">
    <subcellularLocation>
        <location evidence="1">Nucleus</location>
    </subcellularLocation>
</comment>
<dbReference type="GO" id="GO:0000976">
    <property type="term" value="F:transcription cis-regulatory region binding"/>
    <property type="evidence" value="ECO:0007669"/>
    <property type="project" value="UniProtKB-ARBA"/>
</dbReference>
<protein>
    <submittedName>
        <fullName evidence="10">MYB-related transcription factor</fullName>
    </submittedName>
</protein>
<dbReference type="InterPro" id="IPR009057">
    <property type="entry name" value="Homeodomain-like_sf"/>
</dbReference>
<dbReference type="SMART" id="SM00717">
    <property type="entry name" value="SANT"/>
    <property type="match status" value="2"/>
</dbReference>
<dbReference type="Pfam" id="PF00249">
    <property type="entry name" value="Myb_DNA-binding"/>
    <property type="match status" value="2"/>
</dbReference>
<evidence type="ECO:0000256" key="7">
    <source>
        <dbReference type="SAM" id="MobiDB-lite"/>
    </source>
</evidence>
<feature type="domain" description="Myb-like" evidence="8">
    <location>
        <begin position="9"/>
        <end position="61"/>
    </location>
</feature>
<dbReference type="InterPro" id="IPR017930">
    <property type="entry name" value="Myb_dom"/>
</dbReference>
<evidence type="ECO:0000256" key="2">
    <source>
        <dbReference type="ARBA" id="ARBA00022737"/>
    </source>
</evidence>
<proteinExistence type="predicted"/>
<evidence type="ECO:0000259" key="9">
    <source>
        <dbReference type="PROSITE" id="PS51294"/>
    </source>
</evidence>
<evidence type="ECO:0000256" key="4">
    <source>
        <dbReference type="ARBA" id="ARBA00023125"/>
    </source>
</evidence>
<name>A0AAD8MG60_9APIA</name>
<dbReference type="FunFam" id="1.10.10.60:FF:000300">
    <property type="entry name" value="Myb transcription factor"/>
    <property type="match status" value="1"/>
</dbReference>
<feature type="domain" description="Myb-like" evidence="8">
    <location>
        <begin position="62"/>
        <end position="112"/>
    </location>
</feature>
<evidence type="ECO:0000313" key="11">
    <source>
        <dbReference type="Proteomes" id="UP001237642"/>
    </source>
</evidence>
<evidence type="ECO:0000256" key="1">
    <source>
        <dbReference type="ARBA" id="ARBA00004123"/>
    </source>
</evidence>
<dbReference type="PROSITE" id="PS50090">
    <property type="entry name" value="MYB_LIKE"/>
    <property type="match status" value="2"/>
</dbReference>
<accession>A0AAD8MG60</accession>
<evidence type="ECO:0000256" key="5">
    <source>
        <dbReference type="ARBA" id="ARBA00023163"/>
    </source>
</evidence>
<dbReference type="PANTHER" id="PTHR47999:SF32">
    <property type="entry name" value="PROTEIN ODORANT1-LIKE"/>
    <property type="match status" value="1"/>
</dbReference>
<evidence type="ECO:0000313" key="10">
    <source>
        <dbReference type="EMBL" id="KAK1370803.1"/>
    </source>
</evidence>
<dbReference type="PANTHER" id="PTHR47999">
    <property type="entry name" value="TRANSCRIPTION FACTOR MYB8-RELATED-RELATED"/>
    <property type="match status" value="1"/>
</dbReference>
<dbReference type="EMBL" id="JAUIZM010000008">
    <property type="protein sequence ID" value="KAK1370803.1"/>
    <property type="molecule type" value="Genomic_DNA"/>
</dbReference>
<dbReference type="InterPro" id="IPR015495">
    <property type="entry name" value="Myb_TF_plants"/>
</dbReference>
<feature type="domain" description="HTH myb-type" evidence="9">
    <location>
        <begin position="62"/>
        <end position="116"/>
    </location>
</feature>
<dbReference type="CDD" id="cd00167">
    <property type="entry name" value="SANT"/>
    <property type="match status" value="2"/>
</dbReference>
<reference evidence="10" key="2">
    <citation type="submission" date="2023-05" db="EMBL/GenBank/DDBJ databases">
        <authorList>
            <person name="Schelkunov M.I."/>
        </authorList>
    </citation>
    <scope>NUCLEOTIDE SEQUENCE</scope>
    <source>
        <strain evidence="10">Hsosn_3</strain>
        <tissue evidence="10">Leaf</tissue>
    </source>
</reference>
<dbReference type="PROSITE" id="PS51294">
    <property type="entry name" value="HTH_MYB"/>
    <property type="match status" value="2"/>
</dbReference>
<feature type="region of interest" description="Disordered" evidence="7">
    <location>
        <begin position="122"/>
        <end position="153"/>
    </location>
</feature>
<dbReference type="Gene3D" id="1.10.10.60">
    <property type="entry name" value="Homeodomain-like"/>
    <property type="match status" value="2"/>
</dbReference>
<evidence type="ECO:0000256" key="6">
    <source>
        <dbReference type="ARBA" id="ARBA00023242"/>
    </source>
</evidence>
<keyword evidence="6" id="KW-0539">Nucleus</keyword>
<dbReference type="AlphaFoldDB" id="A0AAD8MG60"/>
<reference evidence="10" key="1">
    <citation type="submission" date="2023-02" db="EMBL/GenBank/DDBJ databases">
        <title>Genome of toxic invasive species Heracleum sosnowskyi carries increased number of genes despite the absence of recent whole-genome duplications.</title>
        <authorList>
            <person name="Schelkunov M."/>
            <person name="Shtratnikova V."/>
            <person name="Makarenko M."/>
            <person name="Klepikova A."/>
            <person name="Omelchenko D."/>
            <person name="Novikova G."/>
            <person name="Obukhova E."/>
            <person name="Bogdanov V."/>
            <person name="Penin A."/>
            <person name="Logacheva M."/>
        </authorList>
    </citation>
    <scope>NUCLEOTIDE SEQUENCE</scope>
    <source>
        <strain evidence="10">Hsosn_3</strain>
        <tissue evidence="10">Leaf</tissue>
    </source>
</reference>
<dbReference type="InterPro" id="IPR001005">
    <property type="entry name" value="SANT/Myb"/>
</dbReference>
<dbReference type="GO" id="GO:0005634">
    <property type="term" value="C:nucleus"/>
    <property type="evidence" value="ECO:0007669"/>
    <property type="project" value="UniProtKB-SubCell"/>
</dbReference>
<keyword evidence="11" id="KW-1185">Reference proteome</keyword>
<feature type="domain" description="HTH myb-type" evidence="9">
    <location>
        <begin position="9"/>
        <end position="61"/>
    </location>
</feature>
<keyword evidence="4" id="KW-0238">DNA-binding</keyword>
<dbReference type="GO" id="GO:0006355">
    <property type="term" value="P:regulation of DNA-templated transcription"/>
    <property type="evidence" value="ECO:0007669"/>
    <property type="project" value="UniProtKB-ARBA"/>
</dbReference>
<keyword evidence="2" id="KW-0677">Repeat</keyword>
<keyword evidence="3" id="KW-0805">Transcription regulation</keyword>
<sequence length="301" mass="34230">MGRQPCCDKVGLKKGPWTSDEDKKLINFILTNGQCCWRAVPKLAGLLRCGKSCRLRWTNYLRPDLKRGLLSEYEENLVIDLHSQLGNRWSKIASNLPGRTDNEIKNHWNTHIKKKLRKMGIDPLTHKPLPPPPPPPPPEPTQEQENQNSSEMETVTIQDDYQKQSISEAPSMEVINNGFCTDEVPLMEPHEILVSESSVPCSSSSTSTSSNTNINNLLEDLDFLPTFDWLNGDACTTNNMGFWDMHDDFNYLDLLNNDIDSDRNNDVLTANPPSLPPSAHHDFNQYSGMVMEEESWKFELM</sequence>
<gene>
    <name evidence="10" type="ORF">POM88_036895</name>
</gene>
<organism evidence="10 11">
    <name type="scientific">Heracleum sosnowskyi</name>
    <dbReference type="NCBI Taxonomy" id="360622"/>
    <lineage>
        <taxon>Eukaryota</taxon>
        <taxon>Viridiplantae</taxon>
        <taxon>Streptophyta</taxon>
        <taxon>Embryophyta</taxon>
        <taxon>Tracheophyta</taxon>
        <taxon>Spermatophyta</taxon>
        <taxon>Magnoliopsida</taxon>
        <taxon>eudicotyledons</taxon>
        <taxon>Gunneridae</taxon>
        <taxon>Pentapetalae</taxon>
        <taxon>asterids</taxon>
        <taxon>campanulids</taxon>
        <taxon>Apiales</taxon>
        <taxon>Apiaceae</taxon>
        <taxon>Apioideae</taxon>
        <taxon>apioid superclade</taxon>
        <taxon>Tordylieae</taxon>
        <taxon>Tordyliinae</taxon>
        <taxon>Heracleum</taxon>
    </lineage>
</organism>
<dbReference type="Proteomes" id="UP001237642">
    <property type="component" value="Unassembled WGS sequence"/>
</dbReference>
<keyword evidence="5" id="KW-0804">Transcription</keyword>
<dbReference type="SUPFAM" id="SSF46689">
    <property type="entry name" value="Homeodomain-like"/>
    <property type="match status" value="1"/>
</dbReference>